<name>A0ABM8HGA0_9MICO</name>
<feature type="compositionally biased region" description="Basic and acidic residues" evidence="1">
    <location>
        <begin position="128"/>
        <end position="140"/>
    </location>
</feature>
<sequence length="343" mass="35827">MTGRLGERFVVVSDGTGRANERATAIEGFVDRLTRVREEAGNPSFRRMAKRSGVISHATLHDAVQGARLPSWTTVVEFVKACDADPERLRGPWEQAERAVSASGVPDPRPLEPAPVDAAPEEPAPEEPALHRSSPDERASARTASAEPASVEPAGVGEPGDDVRRGSGASDDPAAPRSTRPSALLLAGAAALGAVLSLGAVATYGALSDDEQAPAAALTPSSTPRAAGVAASASPSCPTNSATHDRDLAPRTPGDGARKGSETPTDCGLYDRGTTVTKTWELRNNGNQVWEGRAMRRIDPLLGRFGCTTPETVPIPGPSRAARRGSRCRSRRRARARPATCAG</sequence>
<feature type="compositionally biased region" description="Low complexity" evidence="1">
    <location>
        <begin position="215"/>
        <end position="227"/>
    </location>
</feature>
<gene>
    <name evidence="2" type="ORF">GCM10025872_36980</name>
</gene>
<reference evidence="2" key="1">
    <citation type="journal article" date="2014" name="Int. J. Syst. Evol. Microbiol.">
        <title>Complete genome of a new Firmicutes species belonging to the dominant human colonic microbiota ('Ruminococcus bicirculans') reveals two chromosomes and a selective capacity to utilize plant glucans.</title>
        <authorList>
            <consortium name="NISC Comparative Sequencing Program"/>
            <person name="Wegmann U."/>
            <person name="Louis P."/>
            <person name="Goesmann A."/>
            <person name="Henrissat B."/>
            <person name="Duncan S.H."/>
            <person name="Flint H.J."/>
        </authorList>
    </citation>
    <scope>NUCLEOTIDE SEQUENCE</scope>
    <source>
        <strain evidence="2">NBRC 110608</strain>
    </source>
</reference>
<feature type="compositionally biased region" description="Polar residues" evidence="1">
    <location>
        <begin position="233"/>
        <end position="242"/>
    </location>
</feature>
<accession>A0ABM8HGA0</accession>
<evidence type="ECO:0000256" key="1">
    <source>
        <dbReference type="SAM" id="MobiDB-lite"/>
    </source>
</evidence>
<feature type="region of interest" description="Disordered" evidence="1">
    <location>
        <begin position="309"/>
        <end position="343"/>
    </location>
</feature>
<proteinExistence type="predicted"/>
<feature type="region of interest" description="Disordered" evidence="1">
    <location>
        <begin position="90"/>
        <end position="179"/>
    </location>
</feature>
<protein>
    <recommendedName>
        <fullName evidence="3">Helix-turn-helix domain-containing protein</fullName>
    </recommendedName>
</protein>
<dbReference type="EMBL" id="AP027735">
    <property type="protein sequence ID" value="BDZ60041.1"/>
    <property type="molecule type" value="Genomic_DNA"/>
</dbReference>
<organism evidence="2">
    <name type="scientific">Barrientosiimonas endolithica</name>
    <dbReference type="NCBI Taxonomy" id="1535208"/>
    <lineage>
        <taxon>Bacteria</taxon>
        <taxon>Bacillati</taxon>
        <taxon>Actinomycetota</taxon>
        <taxon>Actinomycetes</taxon>
        <taxon>Micrococcales</taxon>
        <taxon>Dermacoccaceae</taxon>
        <taxon>Barrientosiimonas</taxon>
    </lineage>
</organism>
<reference evidence="2" key="2">
    <citation type="submission" date="2023-02" db="EMBL/GenBank/DDBJ databases">
        <authorList>
            <person name="Sun Q."/>
            <person name="Mori K."/>
        </authorList>
    </citation>
    <scope>NUCLEOTIDE SEQUENCE</scope>
    <source>
        <strain evidence="2">NBRC 110608</strain>
    </source>
</reference>
<dbReference type="Pfam" id="PF13560">
    <property type="entry name" value="HTH_31"/>
    <property type="match status" value="1"/>
</dbReference>
<evidence type="ECO:0000313" key="2">
    <source>
        <dbReference type="EMBL" id="BDZ60041.1"/>
    </source>
</evidence>
<evidence type="ECO:0008006" key="3">
    <source>
        <dbReference type="Google" id="ProtNLM"/>
    </source>
</evidence>
<feature type="region of interest" description="Disordered" evidence="1">
    <location>
        <begin position="215"/>
        <end position="268"/>
    </location>
</feature>
<feature type="compositionally biased region" description="Basic residues" evidence="1">
    <location>
        <begin position="321"/>
        <end position="336"/>
    </location>
</feature>